<dbReference type="InterPro" id="IPR050189">
    <property type="entry name" value="MFS_Efflux_Transporters"/>
</dbReference>
<evidence type="ECO:0000256" key="3">
    <source>
        <dbReference type="ARBA" id="ARBA00022692"/>
    </source>
</evidence>
<organism evidence="8 9">
    <name type="scientific">Dictyobacter halimunensis</name>
    <dbReference type="NCBI Taxonomy" id="3026934"/>
    <lineage>
        <taxon>Bacteria</taxon>
        <taxon>Bacillati</taxon>
        <taxon>Chloroflexota</taxon>
        <taxon>Ktedonobacteria</taxon>
        <taxon>Ktedonobacterales</taxon>
        <taxon>Dictyobacteraceae</taxon>
        <taxon>Dictyobacter</taxon>
    </lineage>
</organism>
<dbReference type="PROSITE" id="PS50850">
    <property type="entry name" value="MFS"/>
    <property type="match status" value="1"/>
</dbReference>
<gene>
    <name evidence="8" type="ORF">KDH_10460</name>
</gene>
<dbReference type="PANTHER" id="PTHR43124:SF3">
    <property type="entry name" value="CHLORAMPHENICOL EFFLUX PUMP RV0191"/>
    <property type="match status" value="1"/>
</dbReference>
<feature type="transmembrane region" description="Helical" evidence="6">
    <location>
        <begin position="137"/>
        <end position="157"/>
    </location>
</feature>
<feature type="transmembrane region" description="Helical" evidence="6">
    <location>
        <begin position="359"/>
        <end position="377"/>
    </location>
</feature>
<dbReference type="PANTHER" id="PTHR43124">
    <property type="entry name" value="PURINE EFFLUX PUMP PBUE"/>
    <property type="match status" value="1"/>
</dbReference>
<comment type="caution">
    <text evidence="8">The sequence shown here is derived from an EMBL/GenBank/DDBJ whole genome shotgun (WGS) entry which is preliminary data.</text>
</comment>
<accession>A0ABQ6FP48</accession>
<feature type="transmembrane region" description="Helical" evidence="6">
    <location>
        <begin position="205"/>
        <end position="227"/>
    </location>
</feature>
<feature type="transmembrane region" description="Helical" evidence="6">
    <location>
        <begin position="163"/>
        <end position="184"/>
    </location>
</feature>
<sequence length="388" mass="40998">MITKQNNMLVPILTLGVFAIINTEMGVIGLLPLAATQFHISISEAGLLVSLFALTVAISGPILPLVFSGINRKQVMLLVLGIFLIGNIVSAFTSNFIVVVIARVIPALFHPIYCSLAFTVAATSVREEDAPKAVSKVMMGVSAGMVLGVPVTSLIAGATSFGIAMLFFALVTALAFMATILFVPSLPVHERSSYGAQLRVLKKSITWLSMAAVICINAAVFGVFSYLAEYLGAITHIPGHTISFVLLIYGVANILGNMIAGKILSKNAIRFVASFPFALGAVYILFFFLGQFTIPMALITLVWGILAGAAGNINQYWITSAAPEAPDLANGLFLTSANIGTTIGTTVCGLLLSGIGTQYFVLGGLLFLVLSLVSIVPRNSIRLRLARL</sequence>
<protein>
    <submittedName>
        <fullName evidence="8">MFS transporter</fullName>
    </submittedName>
</protein>
<feature type="transmembrane region" description="Helical" evidence="6">
    <location>
        <begin position="332"/>
        <end position="353"/>
    </location>
</feature>
<reference evidence="8 9" key="1">
    <citation type="submission" date="2023-02" db="EMBL/GenBank/DDBJ databases">
        <title>Dictyobacter halimunensis sp. nov., a new member of the class Ktedonobacteria from forest soil in a geothermal area.</title>
        <authorList>
            <person name="Rachmania M.K."/>
            <person name="Ningsih F."/>
            <person name="Sakai Y."/>
            <person name="Yabe S."/>
            <person name="Yokota A."/>
            <person name="Sjamsuridzal W."/>
        </authorList>
    </citation>
    <scope>NUCLEOTIDE SEQUENCE [LARGE SCALE GENOMIC DNA]</scope>
    <source>
        <strain evidence="8 9">S3.2.2.5</strain>
    </source>
</reference>
<feature type="transmembrane region" description="Helical" evidence="6">
    <location>
        <begin position="268"/>
        <end position="286"/>
    </location>
</feature>
<evidence type="ECO:0000256" key="1">
    <source>
        <dbReference type="ARBA" id="ARBA00004651"/>
    </source>
</evidence>
<comment type="subcellular location">
    <subcellularLocation>
        <location evidence="1">Cell membrane</location>
        <topology evidence="1">Multi-pass membrane protein</topology>
    </subcellularLocation>
</comment>
<dbReference type="Gene3D" id="1.20.1250.20">
    <property type="entry name" value="MFS general substrate transporter like domains"/>
    <property type="match status" value="1"/>
</dbReference>
<name>A0ABQ6FP48_9CHLR</name>
<feature type="transmembrane region" description="Helical" evidence="6">
    <location>
        <begin position="12"/>
        <end position="35"/>
    </location>
</feature>
<evidence type="ECO:0000256" key="5">
    <source>
        <dbReference type="ARBA" id="ARBA00023136"/>
    </source>
</evidence>
<feature type="transmembrane region" description="Helical" evidence="6">
    <location>
        <begin position="77"/>
        <end position="102"/>
    </location>
</feature>
<evidence type="ECO:0000256" key="2">
    <source>
        <dbReference type="ARBA" id="ARBA00022475"/>
    </source>
</evidence>
<keyword evidence="3 6" id="KW-0812">Transmembrane</keyword>
<feature type="transmembrane region" description="Helical" evidence="6">
    <location>
        <begin position="108"/>
        <end position="125"/>
    </location>
</feature>
<dbReference type="Proteomes" id="UP001344906">
    <property type="component" value="Unassembled WGS sequence"/>
</dbReference>
<dbReference type="InterPro" id="IPR020846">
    <property type="entry name" value="MFS_dom"/>
</dbReference>
<keyword evidence="5 6" id="KW-0472">Membrane</keyword>
<evidence type="ECO:0000256" key="6">
    <source>
        <dbReference type="SAM" id="Phobius"/>
    </source>
</evidence>
<feature type="transmembrane region" description="Helical" evidence="6">
    <location>
        <begin position="233"/>
        <end position="256"/>
    </location>
</feature>
<feature type="domain" description="Major facilitator superfamily (MFS) profile" evidence="7">
    <location>
        <begin position="9"/>
        <end position="382"/>
    </location>
</feature>
<dbReference type="CDD" id="cd17324">
    <property type="entry name" value="MFS_NepI_like"/>
    <property type="match status" value="1"/>
</dbReference>
<feature type="transmembrane region" description="Helical" evidence="6">
    <location>
        <begin position="292"/>
        <end position="311"/>
    </location>
</feature>
<dbReference type="SUPFAM" id="SSF103473">
    <property type="entry name" value="MFS general substrate transporter"/>
    <property type="match status" value="1"/>
</dbReference>
<dbReference type="InterPro" id="IPR011701">
    <property type="entry name" value="MFS"/>
</dbReference>
<keyword evidence="2" id="KW-1003">Cell membrane</keyword>
<keyword evidence="4 6" id="KW-1133">Transmembrane helix</keyword>
<dbReference type="InterPro" id="IPR036259">
    <property type="entry name" value="MFS_trans_sf"/>
</dbReference>
<dbReference type="EMBL" id="BSRI01000001">
    <property type="protein sequence ID" value="GLV54198.1"/>
    <property type="molecule type" value="Genomic_DNA"/>
</dbReference>
<evidence type="ECO:0000313" key="8">
    <source>
        <dbReference type="EMBL" id="GLV54198.1"/>
    </source>
</evidence>
<evidence type="ECO:0000313" key="9">
    <source>
        <dbReference type="Proteomes" id="UP001344906"/>
    </source>
</evidence>
<dbReference type="Pfam" id="PF07690">
    <property type="entry name" value="MFS_1"/>
    <property type="match status" value="1"/>
</dbReference>
<evidence type="ECO:0000256" key="4">
    <source>
        <dbReference type="ARBA" id="ARBA00022989"/>
    </source>
</evidence>
<feature type="transmembrane region" description="Helical" evidence="6">
    <location>
        <begin position="47"/>
        <end position="70"/>
    </location>
</feature>
<keyword evidence="9" id="KW-1185">Reference proteome</keyword>
<proteinExistence type="predicted"/>
<evidence type="ECO:0000259" key="7">
    <source>
        <dbReference type="PROSITE" id="PS50850"/>
    </source>
</evidence>